<evidence type="ECO:0000259" key="3">
    <source>
        <dbReference type="Pfam" id="PF03712"/>
    </source>
</evidence>
<feature type="domain" description="Copper type II ascorbate-dependent monooxygenase C-terminal" evidence="3">
    <location>
        <begin position="46"/>
        <end position="169"/>
    </location>
</feature>
<dbReference type="VEuPathDB" id="VectorBase:BGLB034160"/>
<protein>
    <recommendedName>
        <fullName evidence="3">Copper type II ascorbate-dependent monooxygenase C-terminal domain-containing protein</fullName>
    </recommendedName>
</protein>
<dbReference type="VEuPathDB" id="VectorBase:BGLAX_030970"/>
<sequence length="206" mass="23394">MGHVILKECQNRLNRAHVILKECQNRAHVILKECQNRLNRAHVILKECETNVVHQGICPGSCTSEIFSRPINIVTGINHMHYLGRIGKVEVFRNGTKVTDLTNDPYYSYDSPTTHVHNPPIQVLPGDELKATCVYNSVSSSHYVYFGESTQEEMCVMFLTVYPAKAIKANSKNLDQLCPSFVGFKPRLIVIEGLNTDLQRHDMWLV</sequence>
<dbReference type="PANTHER" id="PTHR10157">
    <property type="entry name" value="DOPAMINE BETA HYDROXYLASE RELATED"/>
    <property type="match status" value="1"/>
</dbReference>
<feature type="coiled-coil region" evidence="2">
    <location>
        <begin position="6"/>
        <end position="51"/>
    </location>
</feature>
<proteinExistence type="predicted"/>
<dbReference type="KEGG" id="bgt:106052821"/>
<evidence type="ECO:0000256" key="1">
    <source>
        <dbReference type="ARBA" id="ARBA00023157"/>
    </source>
</evidence>
<dbReference type="AlphaFoldDB" id="A0A2C9LRJ4"/>
<evidence type="ECO:0000313" key="5">
    <source>
        <dbReference type="Proteomes" id="UP000076420"/>
    </source>
</evidence>
<keyword evidence="1" id="KW-1015">Disulfide bond</keyword>
<dbReference type="STRING" id="6526.A0A2C9LRJ4"/>
<dbReference type="InterPro" id="IPR000945">
    <property type="entry name" value="DBH-like"/>
</dbReference>
<organism evidence="4 5">
    <name type="scientific">Biomphalaria glabrata</name>
    <name type="common">Bloodfluke planorb</name>
    <name type="synonym">Freshwater snail</name>
    <dbReference type="NCBI Taxonomy" id="6526"/>
    <lineage>
        <taxon>Eukaryota</taxon>
        <taxon>Metazoa</taxon>
        <taxon>Spiralia</taxon>
        <taxon>Lophotrochozoa</taxon>
        <taxon>Mollusca</taxon>
        <taxon>Gastropoda</taxon>
        <taxon>Heterobranchia</taxon>
        <taxon>Euthyneura</taxon>
        <taxon>Panpulmonata</taxon>
        <taxon>Hygrophila</taxon>
        <taxon>Lymnaeoidea</taxon>
        <taxon>Planorbidae</taxon>
        <taxon>Biomphalaria</taxon>
    </lineage>
</organism>
<dbReference type="EnsemblMetazoa" id="BGLB034160-RA">
    <property type="protein sequence ID" value="BGLB034160-PA"/>
    <property type="gene ID" value="BGLB034160"/>
</dbReference>
<dbReference type="SUPFAM" id="SSF49742">
    <property type="entry name" value="PHM/PNGase F"/>
    <property type="match status" value="1"/>
</dbReference>
<dbReference type="InterPro" id="IPR008977">
    <property type="entry name" value="PHM/PNGase_F_dom_sf"/>
</dbReference>
<dbReference type="Gene3D" id="2.60.120.230">
    <property type="match status" value="1"/>
</dbReference>
<dbReference type="PANTHER" id="PTHR10157:SF23">
    <property type="entry name" value="MOXD1 HOMOLOG 1"/>
    <property type="match status" value="1"/>
</dbReference>
<name>A0A2C9LRJ4_BIOGL</name>
<evidence type="ECO:0000256" key="2">
    <source>
        <dbReference type="SAM" id="Coils"/>
    </source>
</evidence>
<accession>A0A2C9LRJ4</accession>
<dbReference type="GO" id="GO:0004500">
    <property type="term" value="F:dopamine beta-monooxygenase activity"/>
    <property type="evidence" value="ECO:0007669"/>
    <property type="project" value="InterPro"/>
</dbReference>
<keyword evidence="2" id="KW-0175">Coiled coil</keyword>
<dbReference type="InterPro" id="IPR024548">
    <property type="entry name" value="Cu2_monoox_C"/>
</dbReference>
<dbReference type="InterPro" id="IPR014784">
    <property type="entry name" value="Cu2_ascorb_mOase-like_C"/>
</dbReference>
<reference evidence="4" key="1">
    <citation type="submission" date="2020-05" db="UniProtKB">
        <authorList>
            <consortium name="EnsemblMetazoa"/>
        </authorList>
    </citation>
    <scope>IDENTIFICATION</scope>
    <source>
        <strain evidence="4">BB02</strain>
    </source>
</reference>
<dbReference type="Proteomes" id="UP000076420">
    <property type="component" value="Unassembled WGS sequence"/>
</dbReference>
<dbReference type="Pfam" id="PF03712">
    <property type="entry name" value="Cu2_monoox_C"/>
    <property type="match status" value="1"/>
</dbReference>
<gene>
    <name evidence="4" type="primary">106052821</name>
</gene>
<evidence type="ECO:0000313" key="4">
    <source>
        <dbReference type="EnsemblMetazoa" id="BGLB034160-PA"/>
    </source>
</evidence>